<organism evidence="2 5">
    <name type="scientific">Adineta ricciae</name>
    <name type="common">Rotifer</name>
    <dbReference type="NCBI Taxonomy" id="249248"/>
    <lineage>
        <taxon>Eukaryota</taxon>
        <taxon>Metazoa</taxon>
        <taxon>Spiralia</taxon>
        <taxon>Gnathifera</taxon>
        <taxon>Rotifera</taxon>
        <taxon>Eurotatoria</taxon>
        <taxon>Bdelloidea</taxon>
        <taxon>Adinetida</taxon>
        <taxon>Adinetidae</taxon>
        <taxon>Adineta</taxon>
    </lineage>
</organism>
<proteinExistence type="predicted"/>
<sequence length="241" mass="26768">MASSPPSSVKSEPTGGLYSAHEPNLSYASAYDTSLEHTLPHATDDEPAASSSIFIDAPVLPSNDAPFELLQGFSAPTLPVYINMGMNDTADNVTFAGPITTTDPPLSRSLAAIDVDHPAPSTTAARHSHHHHHFPHHSQARNRYPYLQRQSSKGLHRTSESRSSLEGLPYYEQRPAFRRSYFALRRQRIPKAPPMPKHLFPGYRQSRTMSPANETDDNENEDEDDDEGNLLSSCLLFDFNR</sequence>
<evidence type="ECO:0000313" key="4">
    <source>
        <dbReference type="Proteomes" id="UP000663828"/>
    </source>
</evidence>
<evidence type="ECO:0000313" key="5">
    <source>
        <dbReference type="Proteomes" id="UP000663852"/>
    </source>
</evidence>
<evidence type="ECO:0000313" key="3">
    <source>
        <dbReference type="EMBL" id="CAF1602591.1"/>
    </source>
</evidence>
<evidence type="ECO:0000256" key="1">
    <source>
        <dbReference type="SAM" id="MobiDB-lite"/>
    </source>
</evidence>
<accession>A0A815C1Q4</accession>
<protein>
    <submittedName>
        <fullName evidence="2">Uncharacterized protein</fullName>
    </submittedName>
</protein>
<feature type="compositionally biased region" description="Polar residues" evidence="1">
    <location>
        <begin position="1"/>
        <end position="11"/>
    </location>
</feature>
<dbReference type="AlphaFoldDB" id="A0A815C1Q4"/>
<dbReference type="Proteomes" id="UP000663852">
    <property type="component" value="Unassembled WGS sequence"/>
</dbReference>
<dbReference type="Proteomes" id="UP000663828">
    <property type="component" value="Unassembled WGS sequence"/>
</dbReference>
<reference evidence="2" key="1">
    <citation type="submission" date="2021-02" db="EMBL/GenBank/DDBJ databases">
        <authorList>
            <person name="Nowell W R."/>
        </authorList>
    </citation>
    <scope>NUCLEOTIDE SEQUENCE</scope>
</reference>
<name>A0A815C1Q4_ADIRI</name>
<feature type="region of interest" description="Disordered" evidence="1">
    <location>
        <begin position="119"/>
        <end position="143"/>
    </location>
</feature>
<gene>
    <name evidence="2" type="ORF">EDS130_LOCUS29366</name>
    <name evidence="3" type="ORF">XAT740_LOCUS47886</name>
</gene>
<evidence type="ECO:0000313" key="2">
    <source>
        <dbReference type="EMBL" id="CAF1277667.1"/>
    </source>
</evidence>
<comment type="caution">
    <text evidence="2">The sequence shown here is derived from an EMBL/GenBank/DDBJ whole genome shotgun (WGS) entry which is preliminary data.</text>
</comment>
<feature type="region of interest" description="Disordered" evidence="1">
    <location>
        <begin position="188"/>
        <end position="230"/>
    </location>
</feature>
<feature type="compositionally biased region" description="Basic residues" evidence="1">
    <location>
        <begin position="126"/>
        <end position="140"/>
    </location>
</feature>
<feature type="region of interest" description="Disordered" evidence="1">
    <location>
        <begin position="1"/>
        <end position="21"/>
    </location>
</feature>
<dbReference type="EMBL" id="CAJNOR010006740">
    <property type="protein sequence ID" value="CAF1602591.1"/>
    <property type="molecule type" value="Genomic_DNA"/>
</dbReference>
<feature type="compositionally biased region" description="Acidic residues" evidence="1">
    <location>
        <begin position="214"/>
        <end position="228"/>
    </location>
</feature>
<keyword evidence="4" id="KW-1185">Reference proteome</keyword>
<dbReference type="EMBL" id="CAJNOJ010000198">
    <property type="protein sequence ID" value="CAF1277667.1"/>
    <property type="molecule type" value="Genomic_DNA"/>
</dbReference>
<dbReference type="OrthoDB" id="10039204at2759"/>